<accession>A0A9N8DD03</accession>
<name>A0A9N8DD03_9STRA</name>
<dbReference type="Proteomes" id="UP001153069">
    <property type="component" value="Unassembled WGS sequence"/>
</dbReference>
<keyword evidence="4" id="KW-1185">Reference proteome</keyword>
<feature type="region of interest" description="Disordered" evidence="2">
    <location>
        <begin position="454"/>
        <end position="502"/>
    </location>
</feature>
<evidence type="ECO:0000256" key="1">
    <source>
        <dbReference type="SAM" id="Coils"/>
    </source>
</evidence>
<feature type="compositionally biased region" description="Polar residues" evidence="2">
    <location>
        <begin position="459"/>
        <end position="468"/>
    </location>
</feature>
<feature type="compositionally biased region" description="Acidic residues" evidence="2">
    <location>
        <begin position="482"/>
        <end position="492"/>
    </location>
</feature>
<sequence>MISPGLSASSGKPPLRSGKWTREEEEFANALIEEFKGGSLSALPEGTSMRGFLAKMLRCVPKRVSKKFENTNYNGKLQYVRDKALPSHEVSKRHMRLDRLERAFLASLSDPTDAQAQDHGLMLAARHSLLTLGGLPPHLQYPRTSAVQAIASTANRRSRASQWGDSLAADSQTNAEVQATKSSSSSSSLFDMPGSFGAAEAAAGLGSLGHTSQLHRPLLASTFMSSQQDMGSAYASPTDAARAMLDTTTGSIMGSNFPLMSARMNLQGGSSSGVSAAFQDASSTVGLFGASSSHLGGALPRSSAMLRQGSPLLGSRNAAAASLSHQQEEAKLLQRQIELEEQRLEILKKRQSNLMGGSSAHQDPPARSENRASMEPEGQFGEQRREMNRRFPSSSDRITFPSSLSQFLPTTNTAIGSNPLNLSPQMTGANGPSANLLQMERHSRLQQELLLGGGDIQGLSHQPWSATNRVRGRSMESSKREDEDEDSLEQEEQSSVKRQRLG</sequence>
<feature type="compositionally biased region" description="Polar residues" evidence="2">
    <location>
        <begin position="1"/>
        <end position="10"/>
    </location>
</feature>
<feature type="compositionally biased region" description="Polar residues" evidence="2">
    <location>
        <begin position="391"/>
        <end position="433"/>
    </location>
</feature>
<feature type="region of interest" description="Disordered" evidence="2">
    <location>
        <begin position="160"/>
        <end position="188"/>
    </location>
</feature>
<protein>
    <submittedName>
        <fullName evidence="3">Uncharacterized protein</fullName>
    </submittedName>
</protein>
<feature type="compositionally biased region" description="Polar residues" evidence="2">
    <location>
        <begin position="160"/>
        <end position="181"/>
    </location>
</feature>
<dbReference type="OrthoDB" id="49588at2759"/>
<feature type="region of interest" description="Disordered" evidence="2">
    <location>
        <begin position="1"/>
        <end position="20"/>
    </location>
</feature>
<evidence type="ECO:0000313" key="3">
    <source>
        <dbReference type="EMBL" id="CAB9500718.1"/>
    </source>
</evidence>
<comment type="caution">
    <text evidence="3">The sequence shown here is derived from an EMBL/GenBank/DDBJ whole genome shotgun (WGS) entry which is preliminary data.</text>
</comment>
<dbReference type="AlphaFoldDB" id="A0A9N8DD03"/>
<feature type="compositionally biased region" description="Polar residues" evidence="2">
    <location>
        <begin position="352"/>
        <end position="361"/>
    </location>
</feature>
<feature type="region of interest" description="Disordered" evidence="2">
    <location>
        <begin position="350"/>
        <end position="433"/>
    </location>
</feature>
<feature type="compositionally biased region" description="Basic and acidic residues" evidence="2">
    <location>
        <begin position="364"/>
        <end position="374"/>
    </location>
</feature>
<dbReference type="EMBL" id="CAICTM010000089">
    <property type="protein sequence ID" value="CAB9500718.1"/>
    <property type="molecule type" value="Genomic_DNA"/>
</dbReference>
<evidence type="ECO:0000313" key="4">
    <source>
        <dbReference type="Proteomes" id="UP001153069"/>
    </source>
</evidence>
<feature type="coiled-coil region" evidence="1">
    <location>
        <begin position="323"/>
        <end position="350"/>
    </location>
</feature>
<keyword evidence="1" id="KW-0175">Coiled coil</keyword>
<reference evidence="3" key="1">
    <citation type="submission" date="2020-06" db="EMBL/GenBank/DDBJ databases">
        <authorList>
            <consortium name="Plant Systems Biology data submission"/>
        </authorList>
    </citation>
    <scope>NUCLEOTIDE SEQUENCE</scope>
    <source>
        <strain evidence="3">D6</strain>
    </source>
</reference>
<dbReference type="PANTHER" id="PTHR35213">
    <property type="entry name" value="RING-TYPE DOMAIN-CONTAINING PROTEIN-RELATED"/>
    <property type="match status" value="1"/>
</dbReference>
<gene>
    <name evidence="3" type="ORF">SEMRO_90_G047360.1</name>
</gene>
<proteinExistence type="predicted"/>
<evidence type="ECO:0000256" key="2">
    <source>
        <dbReference type="SAM" id="MobiDB-lite"/>
    </source>
</evidence>
<organism evidence="3 4">
    <name type="scientific">Seminavis robusta</name>
    <dbReference type="NCBI Taxonomy" id="568900"/>
    <lineage>
        <taxon>Eukaryota</taxon>
        <taxon>Sar</taxon>
        <taxon>Stramenopiles</taxon>
        <taxon>Ochrophyta</taxon>
        <taxon>Bacillariophyta</taxon>
        <taxon>Bacillariophyceae</taxon>
        <taxon>Bacillariophycidae</taxon>
        <taxon>Naviculales</taxon>
        <taxon>Naviculaceae</taxon>
        <taxon>Seminavis</taxon>
    </lineage>
</organism>